<evidence type="ECO:0008006" key="4">
    <source>
        <dbReference type="Google" id="ProtNLM"/>
    </source>
</evidence>
<reference evidence="3" key="1">
    <citation type="submission" date="2017-01" db="EMBL/GenBank/DDBJ databases">
        <authorList>
            <person name="Varghese N."/>
            <person name="Submissions S."/>
        </authorList>
    </citation>
    <scope>NUCLEOTIDE SEQUENCE [LARGE SCALE GENOMIC DNA]</scope>
    <source>
        <strain evidence="3">UM1</strain>
    </source>
</reference>
<keyword evidence="3" id="KW-1185">Reference proteome</keyword>
<proteinExistence type="predicted"/>
<dbReference type="EMBL" id="FTLW01000002">
    <property type="protein sequence ID" value="SIQ15397.1"/>
    <property type="molecule type" value="Genomic_DNA"/>
</dbReference>
<evidence type="ECO:0000313" key="3">
    <source>
        <dbReference type="Proteomes" id="UP000241788"/>
    </source>
</evidence>
<dbReference type="PROSITE" id="PS51257">
    <property type="entry name" value="PROKAR_LIPOPROTEIN"/>
    <property type="match status" value="1"/>
</dbReference>
<gene>
    <name evidence="2" type="ORF">SAMN05421546_0688</name>
</gene>
<keyword evidence="1" id="KW-0732">Signal</keyword>
<dbReference type="InterPro" id="IPR029058">
    <property type="entry name" value="AB_hydrolase_fold"/>
</dbReference>
<dbReference type="OrthoDB" id="869379at2"/>
<protein>
    <recommendedName>
        <fullName evidence="4">AB hydrolase-1 domain-containing protein</fullName>
    </recommendedName>
</protein>
<dbReference type="RefSeq" id="WP_076585371.1">
    <property type="nucleotide sequence ID" value="NZ_FTLW01000002.1"/>
</dbReference>
<dbReference type="AlphaFoldDB" id="A0A1N6QFL9"/>
<sequence length="644" mass="71060">MPLHRLLAFLCVLWLCGCSTLQEFRPTVQARALTPGEYISVKRGDILTTGKLSAATLETLNLAALASDACKTPTPHCIGALTTTAGLTEEQRHSALAEVSLAIALMQPPLTDQPTNFGLDQWLQVARYSYAYLFFTDRKPGPRAFEDRQTQVRDYYNLASQEVAQRLFLHISKADDAQALLGHEFDVDGWKVRIEMTGMHLPANAPLARELVPASSLAFVGLHSTHRRDGLGAELIAVTDEVRTAAQAPQTDWSEMPARVVTSLVRFDAEELPQLMATRHVTLASFDPTRFDKVQLHGQTVPLAANFSAGYALWLARSGFNRQSLSSLFGNANSLSRAHLFLLEPFDPNRRILLMIHGLASSPEAWTNVANDVMGDEALRREYQIWQIYYPTNLPIPINHAAIRKTLRSALHHYDPQGTTTASHDMVVVGHSMGGIISRLLVSSSGDGLLALTRRDHRLTDESYARVKAEFGEILEFQPIPNITRAVFVAAPHGGTDVAGGWLGRQISKFVRLPAALQAEVQRLIDGDDAPPRRRDDSPLFNSVSSLDRNNPFVRAATDLSISPRVTYHSIIARADPEIPIPESDDGLVPYWSSHLDGAASERVITSGHSVQEATEAIFELRRILHQDRREHAKQSPTSAADGR</sequence>
<evidence type="ECO:0000256" key="1">
    <source>
        <dbReference type="SAM" id="SignalP"/>
    </source>
</evidence>
<dbReference type="Gene3D" id="3.40.50.1820">
    <property type="entry name" value="alpha/beta hydrolase"/>
    <property type="match status" value="1"/>
</dbReference>
<accession>A0A1N6QFL9</accession>
<name>A0A1N6QFL9_9GAMM</name>
<evidence type="ECO:0000313" key="2">
    <source>
        <dbReference type="EMBL" id="SIQ15397.1"/>
    </source>
</evidence>
<feature type="chain" id="PRO_5013178878" description="AB hydrolase-1 domain-containing protein" evidence="1">
    <location>
        <begin position="22"/>
        <end position="644"/>
    </location>
</feature>
<dbReference type="STRING" id="1604334.SAMN05421546_0688"/>
<dbReference type="Proteomes" id="UP000241788">
    <property type="component" value="Unassembled WGS sequence"/>
</dbReference>
<organism evidence="2 3">
    <name type="scientific">Solilutibacter tolerans</name>
    <dbReference type="NCBI Taxonomy" id="1604334"/>
    <lineage>
        <taxon>Bacteria</taxon>
        <taxon>Pseudomonadati</taxon>
        <taxon>Pseudomonadota</taxon>
        <taxon>Gammaproteobacteria</taxon>
        <taxon>Lysobacterales</taxon>
        <taxon>Lysobacteraceae</taxon>
        <taxon>Solilutibacter</taxon>
    </lineage>
</organism>
<feature type="signal peptide" evidence="1">
    <location>
        <begin position="1"/>
        <end position="21"/>
    </location>
</feature>
<dbReference type="SUPFAM" id="SSF53474">
    <property type="entry name" value="alpha/beta-Hydrolases"/>
    <property type="match status" value="1"/>
</dbReference>